<dbReference type="PIRSF" id="PIRSF012318">
    <property type="entry name" value="UCP012318"/>
    <property type="match status" value="1"/>
</dbReference>
<dbReference type="RefSeq" id="WP_138856938.1">
    <property type="nucleotide sequence ID" value="NZ_CP040709.1"/>
</dbReference>
<dbReference type="AlphaFoldDB" id="A0A840RZ65"/>
<protein>
    <submittedName>
        <fullName evidence="2">Uncharacterized ferritin-like protein (DUF455 family)</fullName>
    </submittedName>
</protein>
<evidence type="ECO:0000256" key="1">
    <source>
        <dbReference type="SAM" id="MobiDB-lite"/>
    </source>
</evidence>
<keyword evidence="3" id="KW-1185">Reference proteome</keyword>
<dbReference type="OrthoDB" id="9778629at2"/>
<dbReference type="InterPro" id="IPR011197">
    <property type="entry name" value="UCP012318"/>
</dbReference>
<dbReference type="EMBL" id="JACHHO010000001">
    <property type="protein sequence ID" value="MBB5204067.1"/>
    <property type="molecule type" value="Genomic_DNA"/>
</dbReference>
<evidence type="ECO:0000313" key="3">
    <source>
        <dbReference type="Proteomes" id="UP000554837"/>
    </source>
</evidence>
<name>A0A840RZ65_9BURK</name>
<gene>
    <name evidence="2" type="ORF">HNQ51_001360</name>
</gene>
<dbReference type="CDD" id="cd00657">
    <property type="entry name" value="Ferritin_like"/>
    <property type="match status" value="1"/>
</dbReference>
<sequence length="268" mass="29479">MIVELRQQALELLVESDPKTKAAGAQALRRRWLAGGVSLDPQATPQSPLPLPGRPPKPELKLALTSKSRSAFTPEGRAALLHAIAHIEFNAINLALDAVQRFAGLPSAFYADWLQVAAEEGLHFELLSAHLQEQGKSYGDFDAHDGLWQMCERTAQDFRARMALVPRTLEARGLDATPPLQKKLAQAGDTRAVEILDIILRDEIGHVAIGNRWYRWACERDGVDPETDFPALCQLYQAPRPRKPLNLGARALAGFTDDELAALNAQAQ</sequence>
<dbReference type="Proteomes" id="UP000554837">
    <property type="component" value="Unassembled WGS sequence"/>
</dbReference>
<dbReference type="PANTHER" id="PTHR42782">
    <property type="entry name" value="SI:CH73-314G15.3"/>
    <property type="match status" value="1"/>
</dbReference>
<organism evidence="2 3">
    <name type="scientific">Inhella inkyongensis</name>
    <dbReference type="NCBI Taxonomy" id="392593"/>
    <lineage>
        <taxon>Bacteria</taxon>
        <taxon>Pseudomonadati</taxon>
        <taxon>Pseudomonadota</taxon>
        <taxon>Betaproteobacteria</taxon>
        <taxon>Burkholderiales</taxon>
        <taxon>Sphaerotilaceae</taxon>
        <taxon>Inhella</taxon>
    </lineage>
</organism>
<feature type="region of interest" description="Disordered" evidence="1">
    <location>
        <begin position="38"/>
        <end position="57"/>
    </location>
</feature>
<reference evidence="2 3" key="1">
    <citation type="submission" date="2020-08" db="EMBL/GenBank/DDBJ databases">
        <title>Genomic Encyclopedia of Type Strains, Phase IV (KMG-IV): sequencing the most valuable type-strain genomes for metagenomic binning, comparative biology and taxonomic classification.</title>
        <authorList>
            <person name="Goeker M."/>
        </authorList>
    </citation>
    <scope>NUCLEOTIDE SEQUENCE [LARGE SCALE GENOMIC DNA]</scope>
    <source>
        <strain evidence="2 3">DSM 23958</strain>
    </source>
</reference>
<comment type="caution">
    <text evidence="2">The sequence shown here is derived from an EMBL/GenBank/DDBJ whole genome shotgun (WGS) entry which is preliminary data.</text>
</comment>
<evidence type="ECO:0000313" key="2">
    <source>
        <dbReference type="EMBL" id="MBB5204067.1"/>
    </source>
</evidence>
<dbReference type="PANTHER" id="PTHR42782:SF4">
    <property type="entry name" value="DUF455 DOMAIN-CONTAINING PROTEIN"/>
    <property type="match status" value="1"/>
</dbReference>
<proteinExistence type="predicted"/>
<dbReference type="InterPro" id="IPR007402">
    <property type="entry name" value="DUF455"/>
</dbReference>
<dbReference type="Pfam" id="PF04305">
    <property type="entry name" value="DUF455"/>
    <property type="match status" value="1"/>
</dbReference>
<dbReference type="InterPro" id="IPR009078">
    <property type="entry name" value="Ferritin-like_SF"/>
</dbReference>
<accession>A0A840RZ65</accession>
<dbReference type="SUPFAM" id="SSF47240">
    <property type="entry name" value="Ferritin-like"/>
    <property type="match status" value="1"/>
</dbReference>